<feature type="non-terminal residue" evidence="2">
    <location>
        <position position="1"/>
    </location>
</feature>
<dbReference type="Proteomes" id="UP000681967">
    <property type="component" value="Unassembled WGS sequence"/>
</dbReference>
<dbReference type="EMBL" id="CAJOBJ010120197">
    <property type="protein sequence ID" value="CAF4672378.1"/>
    <property type="molecule type" value="Genomic_DNA"/>
</dbReference>
<accession>A0A8S3A1J3</accession>
<dbReference type="Proteomes" id="UP000681720">
    <property type="component" value="Unassembled WGS sequence"/>
</dbReference>
<dbReference type="EMBL" id="CAJOBH010104428">
    <property type="protein sequence ID" value="CAF4629339.1"/>
    <property type="molecule type" value="Genomic_DNA"/>
</dbReference>
<reference evidence="2" key="1">
    <citation type="submission" date="2021-02" db="EMBL/GenBank/DDBJ databases">
        <authorList>
            <person name="Nowell W R."/>
        </authorList>
    </citation>
    <scope>NUCLEOTIDE SEQUENCE</scope>
</reference>
<evidence type="ECO:0000313" key="3">
    <source>
        <dbReference type="EMBL" id="CAF4821520.1"/>
    </source>
</evidence>
<protein>
    <submittedName>
        <fullName evidence="2">Uncharacterized protein</fullName>
    </submittedName>
</protein>
<dbReference type="EMBL" id="CAJOBI010153574">
    <property type="protein sequence ID" value="CAF4821520.1"/>
    <property type="molecule type" value="Genomic_DNA"/>
</dbReference>
<name>A0A8S3A1J3_9BILA</name>
<evidence type="ECO:0000313" key="2">
    <source>
        <dbReference type="EMBL" id="CAF4672378.1"/>
    </source>
</evidence>
<evidence type="ECO:0000313" key="4">
    <source>
        <dbReference type="Proteomes" id="UP000681720"/>
    </source>
</evidence>
<organism evidence="2 4">
    <name type="scientific">Rotaria magnacalcarata</name>
    <dbReference type="NCBI Taxonomy" id="392030"/>
    <lineage>
        <taxon>Eukaryota</taxon>
        <taxon>Metazoa</taxon>
        <taxon>Spiralia</taxon>
        <taxon>Gnathifera</taxon>
        <taxon>Rotifera</taxon>
        <taxon>Eurotatoria</taxon>
        <taxon>Bdelloidea</taxon>
        <taxon>Philodinida</taxon>
        <taxon>Philodinidae</taxon>
        <taxon>Rotaria</taxon>
    </lineage>
</organism>
<proteinExistence type="predicted"/>
<evidence type="ECO:0000313" key="1">
    <source>
        <dbReference type="EMBL" id="CAF4629339.1"/>
    </source>
</evidence>
<gene>
    <name evidence="1" type="ORF">BYL167_LOCUS41297</name>
    <name evidence="2" type="ORF">GIL414_LOCUS41943</name>
    <name evidence="3" type="ORF">SMN809_LOCUS48066</name>
</gene>
<sequence>RRGRLNWSNLDVRISDDVIEKQHRFTASNLSPTTSTLPEDVANDEKKSSPLIVSVKRSWVPKTDVGEILAEQFVGNFMLT</sequence>
<dbReference type="AlphaFoldDB" id="A0A8S3A1J3"/>
<dbReference type="Proteomes" id="UP000676336">
    <property type="component" value="Unassembled WGS sequence"/>
</dbReference>
<feature type="non-terminal residue" evidence="2">
    <location>
        <position position="80"/>
    </location>
</feature>
<comment type="caution">
    <text evidence="2">The sequence shown here is derived from an EMBL/GenBank/DDBJ whole genome shotgun (WGS) entry which is preliminary data.</text>
</comment>